<keyword evidence="10" id="KW-0325">Glycoprotein</keyword>
<evidence type="ECO:0000256" key="4">
    <source>
        <dbReference type="ARBA" id="ARBA00022692"/>
    </source>
</evidence>
<evidence type="ECO:0000256" key="8">
    <source>
        <dbReference type="ARBA" id="ARBA00023136"/>
    </source>
</evidence>
<gene>
    <name evidence="13" type="ORF">C1H46_032820</name>
</gene>
<keyword evidence="14" id="KW-1185">Reference proteome</keyword>
<dbReference type="PRINTS" id="PR00019">
    <property type="entry name" value="LEURICHRPT"/>
</dbReference>
<comment type="similarity">
    <text evidence="2">Belongs to the RLP family.</text>
</comment>
<proteinExistence type="inferred from homology"/>
<dbReference type="Pfam" id="PF13855">
    <property type="entry name" value="LRR_8"/>
    <property type="match status" value="1"/>
</dbReference>
<keyword evidence="8 12" id="KW-0472">Membrane</keyword>
<evidence type="ECO:0000256" key="5">
    <source>
        <dbReference type="ARBA" id="ARBA00022729"/>
    </source>
</evidence>
<dbReference type="AlphaFoldDB" id="A0A540L5P5"/>
<keyword evidence="7 12" id="KW-1133">Transmembrane helix</keyword>
<name>A0A540L5P5_MALBA</name>
<reference evidence="13 14" key="1">
    <citation type="journal article" date="2019" name="G3 (Bethesda)">
        <title>Sequencing of a Wild Apple (Malus baccata) Genome Unravels the Differences Between Cultivated and Wild Apple Species Regarding Disease Resistance and Cold Tolerance.</title>
        <authorList>
            <person name="Chen X."/>
        </authorList>
    </citation>
    <scope>NUCLEOTIDE SEQUENCE [LARGE SCALE GENOMIC DNA]</scope>
    <source>
        <strain evidence="14">cv. Shandingzi</strain>
        <tissue evidence="13">Leaves</tissue>
    </source>
</reference>
<evidence type="ECO:0000256" key="7">
    <source>
        <dbReference type="ARBA" id="ARBA00022989"/>
    </source>
</evidence>
<keyword evidence="4 12" id="KW-0812">Transmembrane</keyword>
<dbReference type="Pfam" id="PF00560">
    <property type="entry name" value="LRR_1"/>
    <property type="match status" value="1"/>
</dbReference>
<evidence type="ECO:0000256" key="10">
    <source>
        <dbReference type="ARBA" id="ARBA00023180"/>
    </source>
</evidence>
<comment type="caution">
    <text evidence="13">The sequence shown here is derived from an EMBL/GenBank/DDBJ whole genome shotgun (WGS) entry which is preliminary data.</text>
</comment>
<evidence type="ECO:0000256" key="12">
    <source>
        <dbReference type="SAM" id="Phobius"/>
    </source>
</evidence>
<dbReference type="InterPro" id="IPR046956">
    <property type="entry name" value="RLP23-like"/>
</dbReference>
<evidence type="ECO:0000256" key="1">
    <source>
        <dbReference type="ARBA" id="ARBA00004479"/>
    </source>
</evidence>
<dbReference type="STRING" id="106549.A0A540L5P5"/>
<protein>
    <recommendedName>
        <fullName evidence="15">Leucine-rich repeat-containing N-terminal plant-type domain-containing protein</fullName>
    </recommendedName>
</protein>
<dbReference type="PROSITE" id="PS51450">
    <property type="entry name" value="LRR"/>
    <property type="match status" value="1"/>
</dbReference>
<dbReference type="EMBL" id="VIEB01000758">
    <property type="protein sequence ID" value="TQD81582.1"/>
    <property type="molecule type" value="Genomic_DNA"/>
</dbReference>
<organism evidence="13 14">
    <name type="scientific">Malus baccata</name>
    <name type="common">Siberian crab apple</name>
    <name type="synonym">Pyrus baccata</name>
    <dbReference type="NCBI Taxonomy" id="106549"/>
    <lineage>
        <taxon>Eukaryota</taxon>
        <taxon>Viridiplantae</taxon>
        <taxon>Streptophyta</taxon>
        <taxon>Embryophyta</taxon>
        <taxon>Tracheophyta</taxon>
        <taxon>Spermatophyta</taxon>
        <taxon>Magnoliopsida</taxon>
        <taxon>eudicotyledons</taxon>
        <taxon>Gunneridae</taxon>
        <taxon>Pentapetalae</taxon>
        <taxon>rosids</taxon>
        <taxon>fabids</taxon>
        <taxon>Rosales</taxon>
        <taxon>Rosaceae</taxon>
        <taxon>Amygdaloideae</taxon>
        <taxon>Maleae</taxon>
        <taxon>Malus</taxon>
    </lineage>
</organism>
<evidence type="ECO:0000256" key="3">
    <source>
        <dbReference type="ARBA" id="ARBA00022614"/>
    </source>
</evidence>
<evidence type="ECO:0000256" key="6">
    <source>
        <dbReference type="ARBA" id="ARBA00022737"/>
    </source>
</evidence>
<keyword evidence="9" id="KW-0675">Receptor</keyword>
<keyword evidence="6" id="KW-0677">Repeat</keyword>
<evidence type="ECO:0000313" key="14">
    <source>
        <dbReference type="Proteomes" id="UP000315295"/>
    </source>
</evidence>
<evidence type="ECO:0000256" key="2">
    <source>
        <dbReference type="ARBA" id="ARBA00009592"/>
    </source>
</evidence>
<dbReference type="PANTHER" id="PTHR48063">
    <property type="entry name" value="LRR RECEPTOR-LIKE KINASE"/>
    <property type="match status" value="1"/>
</dbReference>
<dbReference type="FunFam" id="3.80.10.10:FF:000111">
    <property type="entry name" value="LRR receptor-like serine/threonine-protein kinase ERECTA"/>
    <property type="match status" value="1"/>
</dbReference>
<dbReference type="PANTHER" id="PTHR48063:SF101">
    <property type="entry name" value="LRR RECEPTOR-LIKE SERINE_THREONINE-PROTEIN KINASE FLS2"/>
    <property type="match status" value="1"/>
</dbReference>
<dbReference type="GO" id="GO:0016020">
    <property type="term" value="C:membrane"/>
    <property type="evidence" value="ECO:0007669"/>
    <property type="project" value="UniProtKB-SubCell"/>
</dbReference>
<dbReference type="Proteomes" id="UP000315295">
    <property type="component" value="Unassembled WGS sequence"/>
</dbReference>
<evidence type="ECO:0000256" key="11">
    <source>
        <dbReference type="SAM" id="MobiDB-lite"/>
    </source>
</evidence>
<evidence type="ECO:0000256" key="9">
    <source>
        <dbReference type="ARBA" id="ARBA00023170"/>
    </source>
</evidence>
<accession>A0A540L5P5</accession>
<sequence length="220" mass="24100">MSPEVEDNIILGLVQLTWKGIQIEFGENLHHLRSIDISCNNLSGDIPESVTSLLKLISLNLSRNSFTGVLPNKFGQLEMLESLDLSRNQISGSIPPSFSSLHYLSVLDLSYNNLSGRIPLSTQLQSFNASQFSGNLGLCGQPLTPECPGDAPTEGPAVPNGSGSDKTKQDDDGLISFGFYVSLVLGFIIGFWSVCGTLVLKTSWRYAYFRFFDDIKARIM</sequence>
<dbReference type="InterPro" id="IPR032675">
    <property type="entry name" value="LRR_dom_sf"/>
</dbReference>
<feature type="region of interest" description="Disordered" evidence="11">
    <location>
        <begin position="145"/>
        <end position="167"/>
    </location>
</feature>
<evidence type="ECO:0000313" key="13">
    <source>
        <dbReference type="EMBL" id="TQD81582.1"/>
    </source>
</evidence>
<dbReference type="Gene3D" id="3.80.10.10">
    <property type="entry name" value="Ribonuclease Inhibitor"/>
    <property type="match status" value="1"/>
</dbReference>
<dbReference type="SUPFAM" id="SSF52058">
    <property type="entry name" value="L domain-like"/>
    <property type="match status" value="1"/>
</dbReference>
<feature type="transmembrane region" description="Helical" evidence="12">
    <location>
        <begin position="177"/>
        <end position="200"/>
    </location>
</feature>
<keyword evidence="5" id="KW-0732">Signal</keyword>
<keyword evidence="3" id="KW-0433">Leucine-rich repeat</keyword>
<dbReference type="InterPro" id="IPR001611">
    <property type="entry name" value="Leu-rich_rpt"/>
</dbReference>
<evidence type="ECO:0008006" key="15">
    <source>
        <dbReference type="Google" id="ProtNLM"/>
    </source>
</evidence>
<comment type="subcellular location">
    <subcellularLocation>
        <location evidence="1">Membrane</location>
        <topology evidence="1">Single-pass type I membrane protein</topology>
    </subcellularLocation>
</comment>